<evidence type="ECO:0008006" key="4">
    <source>
        <dbReference type="Google" id="ProtNLM"/>
    </source>
</evidence>
<dbReference type="EMBL" id="PCSZ01000031">
    <property type="protein sequence ID" value="PIP60783.1"/>
    <property type="molecule type" value="Genomic_DNA"/>
</dbReference>
<keyword evidence="1" id="KW-0472">Membrane</keyword>
<keyword evidence="1" id="KW-0812">Transmembrane</keyword>
<dbReference type="Proteomes" id="UP000231581">
    <property type="component" value="Unassembled WGS sequence"/>
</dbReference>
<dbReference type="AlphaFoldDB" id="A0A2H0BSY4"/>
<dbReference type="InterPro" id="IPR025101">
    <property type="entry name" value="DUF4012"/>
</dbReference>
<reference evidence="2 3" key="1">
    <citation type="submission" date="2017-09" db="EMBL/GenBank/DDBJ databases">
        <title>Depth-based differentiation of microbial function through sediment-hosted aquifers and enrichment of novel symbionts in the deep terrestrial subsurface.</title>
        <authorList>
            <person name="Probst A.J."/>
            <person name="Ladd B."/>
            <person name="Jarett J.K."/>
            <person name="Geller-Mcgrath D.E."/>
            <person name="Sieber C.M."/>
            <person name="Emerson J.B."/>
            <person name="Anantharaman K."/>
            <person name="Thomas B.C."/>
            <person name="Malmstrom R."/>
            <person name="Stieglmeier M."/>
            <person name="Klingl A."/>
            <person name="Woyke T."/>
            <person name="Ryan C.M."/>
            <person name="Banfield J.F."/>
        </authorList>
    </citation>
    <scope>NUCLEOTIDE SEQUENCE [LARGE SCALE GENOMIC DNA]</scope>
    <source>
        <strain evidence="2">CG22_combo_CG10-13_8_21_14_all_47_17</strain>
    </source>
</reference>
<keyword evidence="1" id="KW-1133">Transmembrane helix</keyword>
<comment type="caution">
    <text evidence="2">The sequence shown here is derived from an EMBL/GenBank/DDBJ whole genome shotgun (WGS) entry which is preliminary data.</text>
</comment>
<accession>A0A2H0BSY4</accession>
<protein>
    <recommendedName>
        <fullName evidence="4">DUF4012 domain-containing protein</fullName>
    </recommendedName>
</protein>
<sequence length="698" mass="77521">MYHRDMTDQKSPNFLTCPGVPELESSEAFALLPKEAPASVKSPRKKSRRKLWRLFFVAFLSFGFLFLVLLSPLIYGGVMAAQGALAAKNALTEVQTHLQAKEFSQALSSVDEVQDGFDKIHAGLTATGPWRSMPWIGTRLHALEDTEQAGSSAILGAKELIEIAVSIQDAVATEGIIDIGTQVAPSRSFKDLSKEEKRSILSRLSSSLPKMREARERFAIAANAWENIPKDELFAPVRNAIEPVINRLPELRDQIDASVSLVEILLPLSGYPDQKTYLVLLQNADELRPGGGFIGTVGEVVVDAADFEKIDFKDVYSIDGPVADSWSEQPPEIMQRDLGTRAWFLRDANWSPDFTQSAARVMDFYEREVKQGTGRDVHLDAVIGLQPKFFTDLLKITGPLVVDGKTFTADNFYDELQYDVEIGFLSAGIPVPQRKEVVAKIGDALLEKLTTQPASNWPTIATTVTDALKKKDMMIYSRDADLQTVLDARDWSSRAKATPDDYLMVVDANLAALKTDGVMNKDIMYTVDAQDPNNVTAKVVLHYANTNTKIDWRYTRYRSYTRVYVPEGSELISSSGAMRKDLNESGGKFIPGTVDVMKDLGKTVFGAFWAIEPGKTGELSFTYRLPSEVGRKIAEENTYQLLVQKQPGSKARLTLDLAFGKKLQNATPGEDPSQFNDESYRISNWPLLEGDQLFTTRL</sequence>
<name>A0A2H0BSY4_9BACT</name>
<organism evidence="2 3">
    <name type="scientific">Candidatus Uhrbacteria bacterium CG22_combo_CG10-13_8_21_14_all_47_17</name>
    <dbReference type="NCBI Taxonomy" id="1975041"/>
    <lineage>
        <taxon>Bacteria</taxon>
        <taxon>Candidatus Uhriibacteriota</taxon>
    </lineage>
</organism>
<gene>
    <name evidence="2" type="ORF">COX00_01370</name>
</gene>
<evidence type="ECO:0000256" key="1">
    <source>
        <dbReference type="SAM" id="Phobius"/>
    </source>
</evidence>
<dbReference type="Pfam" id="PF13196">
    <property type="entry name" value="DUF4012"/>
    <property type="match status" value="1"/>
</dbReference>
<proteinExistence type="predicted"/>
<evidence type="ECO:0000313" key="3">
    <source>
        <dbReference type="Proteomes" id="UP000231581"/>
    </source>
</evidence>
<evidence type="ECO:0000313" key="2">
    <source>
        <dbReference type="EMBL" id="PIP60783.1"/>
    </source>
</evidence>
<feature type="transmembrane region" description="Helical" evidence="1">
    <location>
        <begin position="51"/>
        <end position="75"/>
    </location>
</feature>